<dbReference type="Gramene" id="OGLUM12G11970.3">
    <property type="protein sequence ID" value="OGLUM12G11970.3"/>
    <property type="gene ID" value="OGLUM12G11970"/>
</dbReference>
<name>A0A0E0BS67_9ORYZ</name>
<evidence type="ECO:0000313" key="2">
    <source>
        <dbReference type="EnsemblPlants" id="OGLUM12G11970.3"/>
    </source>
</evidence>
<feature type="region of interest" description="Disordered" evidence="1">
    <location>
        <begin position="1"/>
        <end position="39"/>
    </location>
</feature>
<keyword evidence="3" id="KW-1185">Reference proteome</keyword>
<proteinExistence type="predicted"/>
<reference evidence="2" key="2">
    <citation type="submission" date="2018-05" db="EMBL/GenBank/DDBJ databases">
        <title>OgluRS3 (Oryza glumaepatula Reference Sequence Version 3).</title>
        <authorList>
            <person name="Zhang J."/>
            <person name="Kudrna D."/>
            <person name="Lee S."/>
            <person name="Talag J."/>
            <person name="Welchert J."/>
            <person name="Wing R.A."/>
        </authorList>
    </citation>
    <scope>NUCLEOTIDE SEQUENCE [LARGE SCALE GENOMIC DNA]</scope>
</reference>
<organism evidence="2">
    <name type="scientific">Oryza glumipatula</name>
    <dbReference type="NCBI Taxonomy" id="40148"/>
    <lineage>
        <taxon>Eukaryota</taxon>
        <taxon>Viridiplantae</taxon>
        <taxon>Streptophyta</taxon>
        <taxon>Embryophyta</taxon>
        <taxon>Tracheophyta</taxon>
        <taxon>Spermatophyta</taxon>
        <taxon>Magnoliopsida</taxon>
        <taxon>Liliopsida</taxon>
        <taxon>Poales</taxon>
        <taxon>Poaceae</taxon>
        <taxon>BOP clade</taxon>
        <taxon>Oryzoideae</taxon>
        <taxon>Oryzeae</taxon>
        <taxon>Oryzinae</taxon>
        <taxon>Oryza</taxon>
    </lineage>
</organism>
<evidence type="ECO:0000256" key="1">
    <source>
        <dbReference type="SAM" id="MobiDB-lite"/>
    </source>
</evidence>
<dbReference type="HOGENOM" id="CLU_809802_0_0_1"/>
<evidence type="ECO:0000313" key="3">
    <source>
        <dbReference type="Proteomes" id="UP000026961"/>
    </source>
</evidence>
<dbReference type="EnsemblPlants" id="OGLUM12G11970.3">
    <property type="protein sequence ID" value="OGLUM12G11970.3"/>
    <property type="gene ID" value="OGLUM12G11970"/>
</dbReference>
<dbReference type="AlphaFoldDB" id="A0A0E0BS67"/>
<reference evidence="2" key="1">
    <citation type="submission" date="2015-04" db="UniProtKB">
        <authorList>
            <consortium name="EnsemblPlants"/>
        </authorList>
    </citation>
    <scope>IDENTIFICATION</scope>
</reference>
<feature type="compositionally biased region" description="Low complexity" evidence="1">
    <location>
        <begin position="21"/>
        <end position="32"/>
    </location>
</feature>
<sequence>MEDGVRSGAHRGVRRGERGSGSRSVSVSARGSATDGGERIEIEVRRRPSCLVGVGVESSGGGEGGEWLQTEEEKCIKRLADGVDDEPNLPELLGIDHIAPIKDECRLLHVVKDLLVVQGLELVPLGEDADTMGPLGGLICIPHHAHLLECGGAGRLQVHWVVPVELAHGEVPLDLVLGDLWVVDADLCLVTQQTVAHINGWCLPGVTGVLLERKAKDGNLLAGDCVEHGGHNAVSSLACSKTTGLGGGVDRYKDDVCLGDMLLHISAEEEVPASALLHDLIEARLVDRELFAVPGINARLGNVNNHHLDCWAFEGNDGHGWAADIASSNAADLHHLLSLVLKL</sequence>
<accession>A0A0E0BS67</accession>
<dbReference type="Proteomes" id="UP000026961">
    <property type="component" value="Chromosome 12"/>
</dbReference>
<protein>
    <submittedName>
        <fullName evidence="2">Uncharacterized protein</fullName>
    </submittedName>
</protein>